<feature type="compositionally biased region" description="Basic and acidic residues" evidence="1">
    <location>
        <begin position="725"/>
        <end position="739"/>
    </location>
</feature>
<feature type="region of interest" description="Disordered" evidence="1">
    <location>
        <begin position="707"/>
        <end position="778"/>
    </location>
</feature>
<dbReference type="Proteomes" id="UP001596972">
    <property type="component" value="Unassembled WGS sequence"/>
</dbReference>
<evidence type="ECO:0000313" key="2">
    <source>
        <dbReference type="EMBL" id="MFD0900383.1"/>
    </source>
</evidence>
<evidence type="ECO:0000313" key="3">
    <source>
        <dbReference type="Proteomes" id="UP001596972"/>
    </source>
</evidence>
<organism evidence="2 3">
    <name type="scientific">Actinomadura sediminis</name>
    <dbReference type="NCBI Taxonomy" id="1038904"/>
    <lineage>
        <taxon>Bacteria</taxon>
        <taxon>Bacillati</taxon>
        <taxon>Actinomycetota</taxon>
        <taxon>Actinomycetes</taxon>
        <taxon>Streptosporangiales</taxon>
        <taxon>Thermomonosporaceae</taxon>
        <taxon>Actinomadura</taxon>
    </lineage>
</organism>
<dbReference type="CDD" id="cd00525">
    <property type="entry name" value="AE_Prim_S_like"/>
    <property type="match status" value="1"/>
</dbReference>
<accession>A0ABW3EJ76</accession>
<reference evidence="3" key="1">
    <citation type="journal article" date="2019" name="Int. J. Syst. Evol. Microbiol.">
        <title>The Global Catalogue of Microorganisms (GCM) 10K type strain sequencing project: providing services to taxonomists for standard genome sequencing and annotation.</title>
        <authorList>
            <consortium name="The Broad Institute Genomics Platform"/>
            <consortium name="The Broad Institute Genome Sequencing Center for Infectious Disease"/>
            <person name="Wu L."/>
            <person name="Ma J."/>
        </authorList>
    </citation>
    <scope>NUCLEOTIDE SEQUENCE [LARGE SCALE GENOMIC DNA]</scope>
    <source>
        <strain evidence="3">JCM 31202</strain>
    </source>
</reference>
<feature type="region of interest" description="Disordered" evidence="1">
    <location>
        <begin position="617"/>
        <end position="640"/>
    </location>
</feature>
<proteinExistence type="predicted"/>
<feature type="region of interest" description="Disordered" evidence="1">
    <location>
        <begin position="312"/>
        <end position="331"/>
    </location>
</feature>
<evidence type="ECO:0000256" key="1">
    <source>
        <dbReference type="SAM" id="MobiDB-lite"/>
    </source>
</evidence>
<dbReference type="RefSeq" id="WP_378297367.1">
    <property type="nucleotide sequence ID" value="NZ_JBHTJA010000010.1"/>
</dbReference>
<comment type="caution">
    <text evidence="2">The sequence shown here is derived from an EMBL/GenBank/DDBJ whole genome shotgun (WGS) entry which is preliminary data.</text>
</comment>
<sequence length="778" mass="84379">MRRSPDGGRSFPRCSRSGYRYEVEIQAGLPNRPTTVPTADAETAKSRLLVLDLDASRVPPEGAADRPAYIAGAAARIAELIGECGGRCLVDVSPSGGRHVYVLWAQPIRFFELTALARAFAVRFPVVDPSPMESLHGQIRGPGSPHKSLGGRLTGFMELTCGVEEAEAICARPCGSPVWDALLVELAAELDVVASRASGPGGVAEARHPDAPDAAPGVELDLEGRPYRLRLGGRGELRDDLERTARTGRWDAARYRTSSEARQAILASAAARGWRLQHVRERLSRDWSAIAGWWRDDALLDTEWAKAVAFTTEPGQRPSAPPKVGTAVQRRNTSELNLTRGERAAWGGPAAPRPRASLETERATDLYDVRQKGNPWNIDVRPEPWTLTAYQEIRTWQNAMRIVERLLELEWGNRALTYRAILRAIGAAAQMTGRTEIEFGTRQLAYMAAVDHTTVSRALHDLSRGPYALIDHVRDAQGVRADLYQLVIPDPILSQAAGRAWRPGRIEAIHPAFRPLTRGAAFAYEALTSAEIAAPDLAAAALLPRSTAYQALAELAAHGLAERGPNGGWRRGTADLDQIAKRNKGRADAEAQLAGHRADRAEWHAFLGITAQGQARPLSSARWPVPPPVPRPLTERDLAPPPDVETVLAELASSRATPTWSQLPADVRATIRIDQIVLAADQQTPAEQAENERELIALRLADEAARGRLGTREASEPTESTATAVREERRLGGRPDAARRGRPRPPGEGPAAEGEPRDAATEDSAAPLEADVPRSRGG</sequence>
<gene>
    <name evidence="2" type="ORF">ACFQ11_08265</name>
</gene>
<evidence type="ECO:0008006" key="4">
    <source>
        <dbReference type="Google" id="ProtNLM"/>
    </source>
</evidence>
<dbReference type="EMBL" id="JBHTJA010000010">
    <property type="protein sequence ID" value="MFD0900383.1"/>
    <property type="molecule type" value="Genomic_DNA"/>
</dbReference>
<name>A0ABW3EJ76_9ACTN</name>
<keyword evidence="3" id="KW-1185">Reference proteome</keyword>
<protein>
    <recommendedName>
        <fullName evidence="4">MarR family transcriptional regulator</fullName>
    </recommendedName>
</protein>